<evidence type="ECO:0008006" key="4">
    <source>
        <dbReference type="Google" id="ProtNLM"/>
    </source>
</evidence>
<gene>
    <name evidence="2" type="ORF">B0H50_10418</name>
</gene>
<evidence type="ECO:0000313" key="3">
    <source>
        <dbReference type="Proteomes" id="UP000245523"/>
    </source>
</evidence>
<dbReference type="InterPro" id="IPR036895">
    <property type="entry name" value="Uracil-DNA_glycosylase-like_sf"/>
</dbReference>
<dbReference type="Proteomes" id="UP000245523">
    <property type="component" value="Unassembled WGS sequence"/>
</dbReference>
<evidence type="ECO:0000256" key="1">
    <source>
        <dbReference type="SAM" id="MobiDB-lite"/>
    </source>
</evidence>
<keyword evidence="3" id="KW-1185">Reference proteome</keyword>
<dbReference type="EMBL" id="QGHD01000004">
    <property type="protein sequence ID" value="PWL03594.1"/>
    <property type="molecule type" value="Genomic_DNA"/>
</dbReference>
<feature type="region of interest" description="Disordered" evidence="1">
    <location>
        <begin position="35"/>
        <end position="69"/>
    </location>
</feature>
<dbReference type="Gene3D" id="3.40.470.10">
    <property type="entry name" value="Uracil-DNA glycosylase-like domain"/>
    <property type="match status" value="1"/>
</dbReference>
<name>A0ABX5LME1_9BACT</name>
<dbReference type="SUPFAM" id="SSF52141">
    <property type="entry name" value="Uracil-DNA glycosylase-like"/>
    <property type="match status" value="1"/>
</dbReference>
<reference evidence="2 3" key="1">
    <citation type="submission" date="2018-05" db="EMBL/GenBank/DDBJ databases">
        <title>Animal gut microbial communities from fecal samples from Wisconsin, USA.</title>
        <authorList>
            <person name="Neumann A."/>
        </authorList>
    </citation>
    <scope>NUCLEOTIDE SEQUENCE [LARGE SCALE GENOMIC DNA]</scope>
    <source>
        <strain evidence="2 3">UWS4</strain>
    </source>
</reference>
<accession>A0ABX5LME1</accession>
<proteinExistence type="predicted"/>
<comment type="caution">
    <text evidence="2">The sequence shown here is derived from an EMBL/GenBank/DDBJ whole genome shotgun (WGS) entry which is preliminary data.</text>
</comment>
<organism evidence="2 3">
    <name type="scientific">Hallerella porci</name>
    <dbReference type="NCBI Taxonomy" id="1945871"/>
    <lineage>
        <taxon>Bacteria</taxon>
        <taxon>Pseudomonadati</taxon>
        <taxon>Fibrobacterota</taxon>
        <taxon>Fibrobacteria</taxon>
        <taxon>Fibrobacterales</taxon>
        <taxon>Fibrobacteraceae</taxon>
        <taxon>Hallerella</taxon>
    </lineage>
</organism>
<evidence type="ECO:0000313" key="2">
    <source>
        <dbReference type="EMBL" id="PWL03594.1"/>
    </source>
</evidence>
<dbReference type="RefSeq" id="WP_109587239.1">
    <property type="nucleotide sequence ID" value="NZ_QGHD01000004.1"/>
</dbReference>
<protein>
    <recommendedName>
        <fullName evidence="4">Uracil DNA glycosylase superfamily protein</fullName>
    </recommendedName>
</protein>
<sequence>MPDFSELAKYLAEQIDIGESSVILDEPWTLSPVRMSQPVNAPQPISAPSPAPFSQPQRSSFSTPAPAPAKPRVFNPAPAKIIIPESAKSAVPSAYENAKTLEEFYSLVAAEKLYAKTQFIRGEGKLNAPRFLLVVYSPLEKYLTNGYVNSDVGQMILRMFKSLHVTPEEIAVTYFCKKVISRMVLPQVAAVFKKMLEKEIALMQPTTVIFFGDKLLKQALAQNALKVVDFGGTPLEFAGKPATALIDPEEMFANKQLKLVTWKIQIPKCKFFS</sequence>